<evidence type="ECO:0000313" key="3">
    <source>
        <dbReference type="Proteomes" id="UP000824998"/>
    </source>
</evidence>
<reference evidence="2" key="1">
    <citation type="journal article" date="2021" name="IMA Fungus">
        <title>Genomic characterization of three marine fungi, including Emericellopsis atlantica sp. nov. with signatures of a generalist lifestyle and marine biomass degradation.</title>
        <authorList>
            <person name="Hagestad O.C."/>
            <person name="Hou L."/>
            <person name="Andersen J.H."/>
            <person name="Hansen E.H."/>
            <person name="Altermark B."/>
            <person name="Li C."/>
            <person name="Kuhnert E."/>
            <person name="Cox R.J."/>
            <person name="Crous P.W."/>
            <person name="Spatafora J.W."/>
            <person name="Lail K."/>
            <person name="Amirebrahimi M."/>
            <person name="Lipzen A."/>
            <person name="Pangilinan J."/>
            <person name="Andreopoulos W."/>
            <person name="Hayes R.D."/>
            <person name="Ng V."/>
            <person name="Grigoriev I.V."/>
            <person name="Jackson S.A."/>
            <person name="Sutton T.D.S."/>
            <person name="Dobson A.D.W."/>
            <person name="Rama T."/>
        </authorList>
    </citation>
    <scope>NUCLEOTIDE SEQUENCE</scope>
    <source>
        <strain evidence="2">TRa018bII</strain>
    </source>
</reference>
<feature type="region of interest" description="Disordered" evidence="1">
    <location>
        <begin position="1"/>
        <end position="116"/>
    </location>
</feature>
<protein>
    <submittedName>
        <fullName evidence="2">Uncharacterized protein</fullName>
    </submittedName>
</protein>
<feature type="compositionally biased region" description="Polar residues" evidence="1">
    <location>
        <begin position="10"/>
        <end position="19"/>
    </location>
</feature>
<organism evidence="2 3">
    <name type="scientific">Amylocarpus encephaloides</name>
    <dbReference type="NCBI Taxonomy" id="45428"/>
    <lineage>
        <taxon>Eukaryota</taxon>
        <taxon>Fungi</taxon>
        <taxon>Dikarya</taxon>
        <taxon>Ascomycota</taxon>
        <taxon>Pezizomycotina</taxon>
        <taxon>Leotiomycetes</taxon>
        <taxon>Helotiales</taxon>
        <taxon>Helotiales incertae sedis</taxon>
        <taxon>Amylocarpus</taxon>
    </lineage>
</organism>
<feature type="compositionally biased region" description="Basic and acidic residues" evidence="1">
    <location>
        <begin position="96"/>
        <end position="116"/>
    </location>
</feature>
<gene>
    <name evidence="2" type="ORF">BJ875DRAFT_447000</name>
</gene>
<sequence>MTIEKIYRATNPSSGNTRPNLKLTPWKNEELLPSPAASDDVTMKDFLDENSQQPSRKRHTFGKGISARSASPFRDSSPPLSDIKSARPLSAPGVELDSRKLTMFDSQRPHVEKKTL</sequence>
<comment type="caution">
    <text evidence="2">The sequence shown here is derived from an EMBL/GenBank/DDBJ whole genome shotgun (WGS) entry which is preliminary data.</text>
</comment>
<name>A0A9P8BZ16_9HELO</name>
<evidence type="ECO:0000313" key="2">
    <source>
        <dbReference type="EMBL" id="KAG9228298.1"/>
    </source>
</evidence>
<keyword evidence="3" id="KW-1185">Reference proteome</keyword>
<dbReference type="AlphaFoldDB" id="A0A9P8BZ16"/>
<accession>A0A9P8BZ16</accession>
<evidence type="ECO:0000256" key="1">
    <source>
        <dbReference type="SAM" id="MobiDB-lite"/>
    </source>
</evidence>
<proteinExistence type="predicted"/>
<dbReference type="EMBL" id="MU251987">
    <property type="protein sequence ID" value="KAG9228298.1"/>
    <property type="molecule type" value="Genomic_DNA"/>
</dbReference>
<dbReference type="Proteomes" id="UP000824998">
    <property type="component" value="Unassembled WGS sequence"/>
</dbReference>